<reference evidence="2" key="1">
    <citation type="submission" date="2010-06" db="EMBL/GenBank/DDBJ databases">
        <authorList>
            <person name="Muzny D."/>
            <person name="Qin X."/>
            <person name="Buhay C."/>
            <person name="Dugan-Rocha S."/>
            <person name="Ding Y."/>
            <person name="Chen G."/>
            <person name="Hawes A."/>
            <person name="Holder M."/>
            <person name="Jhangiani S."/>
            <person name="Johnson A."/>
            <person name="Khan Z."/>
            <person name="Li Z."/>
            <person name="Liu W."/>
            <person name="Liu X."/>
            <person name="Perez L."/>
            <person name="Shen H."/>
            <person name="Wang Q."/>
            <person name="Watt J."/>
            <person name="Xi L."/>
            <person name="Xin Y."/>
            <person name="Zhou J."/>
            <person name="Deng J."/>
            <person name="Jiang H."/>
            <person name="Liu Y."/>
            <person name="Qu J."/>
            <person name="Song X.-Z."/>
            <person name="Zhang L."/>
            <person name="Villasana D."/>
            <person name="Johnson A."/>
            <person name="Liu J."/>
            <person name="Liyanage D."/>
            <person name="Lorensuhewa L."/>
            <person name="Robinson T."/>
            <person name="Song A."/>
            <person name="Song B.-B."/>
            <person name="Dinh H."/>
            <person name="Thornton R."/>
            <person name="Coyle M."/>
            <person name="Francisco L."/>
            <person name="Jackson L."/>
            <person name="Javaid M."/>
            <person name="Korchina V."/>
            <person name="Kovar C."/>
            <person name="Mata R."/>
            <person name="Mathew T."/>
            <person name="Ngo R."/>
            <person name="Nguyen L."/>
            <person name="Nguyen N."/>
            <person name="Okwuonu G."/>
            <person name="Ongeri F."/>
            <person name="Pham C."/>
            <person name="Simmons D."/>
            <person name="Wilczek-Boney K."/>
            <person name="Hale W."/>
            <person name="Jakkamsetti A."/>
            <person name="Pham P."/>
            <person name="Ruth R."/>
            <person name="San Lucas F."/>
            <person name="Warren J."/>
            <person name="Zhang J."/>
            <person name="Zhao Z."/>
            <person name="Zhou C."/>
            <person name="Zhu D."/>
            <person name="Lee S."/>
            <person name="Bess C."/>
            <person name="Blankenburg K."/>
            <person name="Forbes L."/>
            <person name="Fu Q."/>
            <person name="Gubbala S."/>
            <person name="Hirani K."/>
            <person name="Jayaseelan J.C."/>
            <person name="Lara F."/>
            <person name="Munidasa M."/>
            <person name="Palculict T."/>
            <person name="Patil S."/>
            <person name="Pu L.-L."/>
            <person name="Saada N."/>
            <person name="Tang L."/>
            <person name="Weissenberger G."/>
            <person name="Zhu Y."/>
            <person name="Hemphill L."/>
            <person name="Shang Y."/>
            <person name="Youmans B."/>
            <person name="Ayvaz T."/>
            <person name="Ross M."/>
            <person name="Santibanez J."/>
            <person name="Aqrawi P."/>
            <person name="Gross S."/>
            <person name="Joshi V."/>
            <person name="Fowler G."/>
            <person name="Nazareth L."/>
            <person name="Reid J."/>
            <person name="Worley K."/>
            <person name="Petrosino J."/>
            <person name="Highlander S."/>
            <person name="Gibbs R."/>
        </authorList>
    </citation>
    <scope>NUCLEOTIDE SEQUENCE [LARGE SCALE GENOMIC DNA]</scope>
    <source>
        <strain evidence="2">ATCC 33030</strain>
    </source>
</reference>
<dbReference type="EMBL" id="ACLJ02000003">
    <property type="protein sequence ID" value="EFK54308.1"/>
    <property type="molecule type" value="Genomic_DNA"/>
</dbReference>
<dbReference type="InterPro" id="IPR036291">
    <property type="entry name" value="NAD(P)-bd_dom_sf"/>
</dbReference>
<dbReference type="PANTHER" id="PTHR48079">
    <property type="entry name" value="PROTEIN YEEZ"/>
    <property type="match status" value="1"/>
</dbReference>
<dbReference type="STRING" id="585529.HMPREF0291_11965"/>
<evidence type="ECO:0000313" key="2">
    <source>
        <dbReference type="EMBL" id="EFK54308.1"/>
    </source>
</evidence>
<dbReference type="HOGENOM" id="CLU_061176_2_1_11"/>
<keyword evidence="3" id="KW-1185">Reference proteome</keyword>
<evidence type="ECO:0008006" key="4">
    <source>
        <dbReference type="Google" id="ProtNLM"/>
    </source>
</evidence>
<evidence type="ECO:0000313" key="3">
    <source>
        <dbReference type="Proteomes" id="UP000004208"/>
    </source>
</evidence>
<accession>D7WDS7</accession>
<dbReference type="InterPro" id="IPR051783">
    <property type="entry name" value="NAD(P)-dependent_oxidoreduct"/>
</dbReference>
<dbReference type="GO" id="GO:0004029">
    <property type="term" value="F:aldehyde dehydrogenase (NAD+) activity"/>
    <property type="evidence" value="ECO:0007669"/>
    <property type="project" value="TreeGrafter"/>
</dbReference>
<gene>
    <name evidence="2" type="ORF">HMPREF0291_11965</name>
</gene>
<dbReference type="GO" id="GO:0005737">
    <property type="term" value="C:cytoplasm"/>
    <property type="evidence" value="ECO:0007669"/>
    <property type="project" value="TreeGrafter"/>
</dbReference>
<sequence>MVEQLTAGQAIFVSSSSVYADPSVINAESDEIVPPLQDDFMVDMQQYAAAKAACEKAYLTAFPKVLVIRPGLIGGAGDVTGRSGYYPWRFANPVADEVVVPDPSFPVAMIDAQDLADWIVRCAENRADGVVNVAGEPTTLAEVLAISQKIAGNGAQPRVVNDQMLSEHGVSPWMGPESLPLWIPGTDLRKIALLDRSLAVGMGLKIRSLGETLVSALNYERQRVEPRQTGLSDTKEREILSAPGAGSGAEAND</sequence>
<dbReference type="eggNOG" id="COG0451">
    <property type="taxonomic scope" value="Bacteria"/>
</dbReference>
<comment type="caution">
    <text evidence="2">The sequence shown here is derived from an EMBL/GenBank/DDBJ whole genome shotgun (WGS) entry which is preliminary data.</text>
</comment>
<proteinExistence type="predicted"/>
<dbReference type="SUPFAM" id="SSF51735">
    <property type="entry name" value="NAD(P)-binding Rossmann-fold domains"/>
    <property type="match status" value="1"/>
</dbReference>
<dbReference type="PANTHER" id="PTHR48079:SF6">
    <property type="entry name" value="NAD(P)-BINDING DOMAIN-CONTAINING PROTEIN-RELATED"/>
    <property type="match status" value="1"/>
</dbReference>
<evidence type="ECO:0000256" key="1">
    <source>
        <dbReference type="SAM" id="MobiDB-lite"/>
    </source>
</evidence>
<dbReference type="Gene3D" id="3.40.50.720">
    <property type="entry name" value="NAD(P)-binding Rossmann-like Domain"/>
    <property type="match status" value="1"/>
</dbReference>
<name>D7WDS7_9CORY</name>
<feature type="region of interest" description="Disordered" evidence="1">
    <location>
        <begin position="225"/>
        <end position="253"/>
    </location>
</feature>
<organism evidence="2 3">
    <name type="scientific">Corynebacterium genitalium ATCC 33030</name>
    <dbReference type="NCBI Taxonomy" id="585529"/>
    <lineage>
        <taxon>Bacteria</taxon>
        <taxon>Bacillati</taxon>
        <taxon>Actinomycetota</taxon>
        <taxon>Actinomycetes</taxon>
        <taxon>Mycobacteriales</taxon>
        <taxon>Corynebacteriaceae</taxon>
        <taxon>Corynebacterium</taxon>
    </lineage>
</organism>
<dbReference type="Proteomes" id="UP000004208">
    <property type="component" value="Unassembled WGS sequence"/>
</dbReference>
<dbReference type="AlphaFoldDB" id="D7WDS7"/>
<protein>
    <recommendedName>
        <fullName evidence="4">NAD dependent epimerase/dehydratase family protein</fullName>
    </recommendedName>
</protein>